<reference evidence="2" key="1">
    <citation type="journal article" date="2014" name="Nat. Genet.">
        <title>The genome of the stress-tolerant wild tomato species Solanum pennellii.</title>
        <authorList>
            <person name="Bolger A."/>
            <person name="Scossa F."/>
            <person name="Bolger M.E."/>
            <person name="Lanz C."/>
            <person name="Maumus F."/>
            <person name="Tohge T."/>
            <person name="Quesneville H."/>
            <person name="Alseekh S."/>
            <person name="Sorensen I."/>
            <person name="Lichtenstein G."/>
            <person name="Fich E.A."/>
            <person name="Conte M."/>
            <person name="Keller H."/>
            <person name="Schneeberger K."/>
            <person name="Schwacke R."/>
            <person name="Ofner I."/>
            <person name="Vrebalov J."/>
            <person name="Xu Y."/>
            <person name="Osorio S."/>
            <person name="Aflitos S.A."/>
            <person name="Schijlen E."/>
            <person name="Jimenez-Gomez J.M."/>
            <person name="Ryngajllo M."/>
            <person name="Kimura S."/>
            <person name="Kumar R."/>
            <person name="Koenig D."/>
            <person name="Headland L.R."/>
            <person name="Maloof J.N."/>
            <person name="Sinha N."/>
            <person name="van Ham R.C."/>
            <person name="Lankhorst R.K."/>
            <person name="Mao L."/>
            <person name="Vogel A."/>
            <person name="Arsova B."/>
            <person name="Panstruga R."/>
            <person name="Fei Z."/>
            <person name="Rose J.K."/>
            <person name="Zamir D."/>
            <person name="Carrari F."/>
            <person name="Giovannoni J.J."/>
            <person name="Weigel D."/>
            <person name="Usadel B."/>
            <person name="Fernie A.R."/>
        </authorList>
    </citation>
    <scope>NUCLEOTIDE SEQUENCE [LARGE SCALE GENOMIC DNA]</scope>
    <source>
        <strain evidence="2">cv. LA0716</strain>
    </source>
</reference>
<dbReference type="Proteomes" id="UP000694930">
    <property type="component" value="Chromosome 3"/>
</dbReference>
<organism evidence="2 3">
    <name type="scientific">Solanum pennellii</name>
    <name type="common">Tomato</name>
    <name type="synonym">Lycopersicon pennellii</name>
    <dbReference type="NCBI Taxonomy" id="28526"/>
    <lineage>
        <taxon>Eukaryota</taxon>
        <taxon>Viridiplantae</taxon>
        <taxon>Streptophyta</taxon>
        <taxon>Embryophyta</taxon>
        <taxon>Tracheophyta</taxon>
        <taxon>Spermatophyta</taxon>
        <taxon>Magnoliopsida</taxon>
        <taxon>eudicotyledons</taxon>
        <taxon>Gunneridae</taxon>
        <taxon>Pentapetalae</taxon>
        <taxon>asterids</taxon>
        <taxon>lamiids</taxon>
        <taxon>Solanales</taxon>
        <taxon>Solanaceae</taxon>
        <taxon>Solanoideae</taxon>
        <taxon>Solaneae</taxon>
        <taxon>Solanum</taxon>
        <taxon>Solanum subgen. Lycopersicon</taxon>
    </lineage>
</organism>
<proteinExistence type="predicted"/>
<evidence type="ECO:0000256" key="1">
    <source>
        <dbReference type="SAM" id="Phobius"/>
    </source>
</evidence>
<evidence type="ECO:0000313" key="2">
    <source>
        <dbReference type="Proteomes" id="UP000694930"/>
    </source>
</evidence>
<evidence type="ECO:0000313" key="3">
    <source>
        <dbReference type="RefSeq" id="XP_027771493.1"/>
    </source>
</evidence>
<keyword evidence="1" id="KW-0472">Membrane</keyword>
<accession>A0ABM1V6X5</accession>
<keyword evidence="1" id="KW-0812">Transmembrane</keyword>
<gene>
    <name evidence="3" type="primary">LOC107014948</name>
</gene>
<dbReference type="PANTHER" id="PTHR35288">
    <property type="entry name" value="TAIL FIBER"/>
    <property type="match status" value="1"/>
</dbReference>
<feature type="transmembrane region" description="Helical" evidence="1">
    <location>
        <begin position="12"/>
        <end position="31"/>
    </location>
</feature>
<reference evidence="3" key="2">
    <citation type="submission" date="2025-08" db="UniProtKB">
        <authorList>
            <consortium name="RefSeq"/>
        </authorList>
    </citation>
    <scope>IDENTIFICATION</scope>
</reference>
<sequence>MASTSKKWARDLYFVSSRLYFLLILFQLPLFRFPCRIGTCTTPIEVSLSLLYANGVVPGGMVKALIYPGAVAKAIYKNNAIPSYNKLLEAYKFTNMKESHVTHDLQNLEVIVGSYLSVAGALLGLMKSGRFSLIGILLITWGLDKQVLFRNSASVVIYPTMLIALLSAFFSIRADVTKMIRFSKQQASIRNEQKQKITRVRYASNFDADKYQALSHSGKRAFIFILHHGDKILCFL</sequence>
<keyword evidence="1" id="KW-1133">Transmembrane helix</keyword>
<feature type="transmembrane region" description="Helical" evidence="1">
    <location>
        <begin position="155"/>
        <end position="174"/>
    </location>
</feature>
<feature type="transmembrane region" description="Helical" evidence="1">
    <location>
        <begin position="115"/>
        <end position="143"/>
    </location>
</feature>
<dbReference type="GeneID" id="107014948"/>
<name>A0ABM1V6X5_SOLPN</name>
<protein>
    <submittedName>
        <fullName evidence="3">Uncharacterized protein LOC107014948 isoform X1</fullName>
    </submittedName>
</protein>
<keyword evidence="2" id="KW-1185">Reference proteome</keyword>
<dbReference type="RefSeq" id="XP_027771493.1">
    <property type="nucleotide sequence ID" value="XM_027915692.1"/>
</dbReference>
<dbReference type="PANTHER" id="PTHR35288:SF2">
    <property type="entry name" value="TRANSMEMBRANE PROTEIN"/>
    <property type="match status" value="1"/>
</dbReference>